<dbReference type="Gene3D" id="3.90.550.10">
    <property type="entry name" value="Spore Coat Polysaccharide Biosynthesis Protein SpsA, Chain A"/>
    <property type="match status" value="1"/>
</dbReference>
<accession>A0A1W6BWE5</accession>
<feature type="domain" description="Glycosyltransferase 2-like" evidence="1">
    <location>
        <begin position="44"/>
        <end position="121"/>
    </location>
</feature>
<dbReference type="eggNOG" id="COG0463">
    <property type="taxonomic scope" value="Bacteria"/>
</dbReference>
<protein>
    <submittedName>
        <fullName evidence="2">Glycosyltransferase, family 2</fullName>
    </submittedName>
</protein>
<dbReference type="Gene3D" id="3.40.50.12580">
    <property type="match status" value="1"/>
</dbReference>
<sequence>MLRLSRENKKQIKIILDGIFKIYLKIFLNRFKPKKYQAYQKYVVISAVYNVEKYLKDYFNSIIHQRLDFKNNILLILVDDGSTDKSATIIKAYQKKYPKNIIYLYKENGGQASARNLGLKYLEQNLKESFKFLSKSNNKNLDSIDSSKLNTTSLNSLNSTLPFIPTWVSFTDPDDFLDRDCFYKVDKFLNKNKNENLVMIACNIIFYFEKFKIYKDNHPLNFKFKKTSILTNQNLNDFIQLHCASAFFFVQKILKQNIKFDEDLKPNFEDAKFVNEFLLENLKSQSVFLKTAKYFYRKRKDKSSTLDNKKESDLKQVLKLGYLLLLLLAEKKCFNIPNFIQNTIIYDLYWVIKDTINNPNKFNFHTIEERKKFFKLFDKIFSLIDAENILNFNVAGFSFFYKVGILHCFKNEYPSFHIAYIEDLDDKNEQILIRYFTPNDKDTESIKFDGVEIYADYKKIVKHCFLNRVFCYEKRLWVKMPQNAQKLEIFIKKEKSKIYFEEKELEGLTQIDQRMQESKVQRSKNDDLWLFVDMAFKADDNAEHLYRYIAKNHPEQNIIFALRKNSKDYERLQKEGFKLIDPKGLKFKYCLHKADKVISSHIDKYIFNAFGGDTLKTKDFIFLQHGVTKDNLSAWFNKRKIDCFITATKAEYKSIAKDYNEYKFSSKEVVLTGFARHDNLLKNNTTPLKQILIMPTWRQYLVGEIQSFGKRKKRDNFVQSKYYRHWKAFLDSKILRDLMQKYHYQIIFNPHPQIQPYFKDFELDSYIRLSEGSCLQKLFIESALLITDYSSVAFEMAYLKKPVLYYQFDKEEFFANHIYQQGYFSYEKDGFGAVSYTEEELLKELENLLAKDCKSDEPYKSRIENTFEFRDGKCCERIYKKIKDLS</sequence>
<organism evidence="2 3">
    <name type="scientific">Campylobacter cuniculorum DSM 23162 = LMG 24588</name>
    <dbReference type="NCBI Taxonomy" id="1121267"/>
    <lineage>
        <taxon>Bacteria</taxon>
        <taxon>Pseudomonadati</taxon>
        <taxon>Campylobacterota</taxon>
        <taxon>Epsilonproteobacteria</taxon>
        <taxon>Campylobacterales</taxon>
        <taxon>Campylobacteraceae</taxon>
        <taxon>Campylobacter</taxon>
    </lineage>
</organism>
<dbReference type="AlphaFoldDB" id="A0A1W6BWE5"/>
<dbReference type="PANTHER" id="PTHR22916">
    <property type="entry name" value="GLYCOSYLTRANSFERASE"/>
    <property type="match status" value="1"/>
</dbReference>
<dbReference type="KEGG" id="ccun:CCUN_0773"/>
<evidence type="ECO:0000313" key="3">
    <source>
        <dbReference type="Proteomes" id="UP000192902"/>
    </source>
</evidence>
<dbReference type="CDD" id="cd00761">
    <property type="entry name" value="Glyco_tranf_GTA_type"/>
    <property type="match status" value="1"/>
</dbReference>
<dbReference type="OrthoDB" id="8564828at2"/>
<dbReference type="PANTHER" id="PTHR22916:SF3">
    <property type="entry name" value="UDP-GLCNAC:BETAGAL BETA-1,3-N-ACETYLGLUCOSAMINYLTRANSFERASE-LIKE PROTEIN 1"/>
    <property type="match status" value="1"/>
</dbReference>
<dbReference type="GO" id="GO:0016020">
    <property type="term" value="C:membrane"/>
    <property type="evidence" value="ECO:0007669"/>
    <property type="project" value="InterPro"/>
</dbReference>
<dbReference type="GO" id="GO:0016758">
    <property type="term" value="F:hexosyltransferase activity"/>
    <property type="evidence" value="ECO:0007669"/>
    <property type="project" value="UniProtKB-ARBA"/>
</dbReference>
<dbReference type="GO" id="GO:0047355">
    <property type="term" value="F:CDP-glycerol glycerophosphotransferase activity"/>
    <property type="evidence" value="ECO:0007669"/>
    <property type="project" value="InterPro"/>
</dbReference>
<evidence type="ECO:0000259" key="1">
    <source>
        <dbReference type="Pfam" id="PF00535"/>
    </source>
</evidence>
<dbReference type="RefSeq" id="WP_027306154.1">
    <property type="nucleotide sequence ID" value="NZ_CP020867.1"/>
</dbReference>
<dbReference type="EMBL" id="CP020867">
    <property type="protein sequence ID" value="ARJ56391.1"/>
    <property type="molecule type" value="Genomic_DNA"/>
</dbReference>
<dbReference type="Pfam" id="PF00535">
    <property type="entry name" value="Glycos_transf_2"/>
    <property type="match status" value="1"/>
</dbReference>
<proteinExistence type="predicted"/>
<evidence type="ECO:0000313" key="2">
    <source>
        <dbReference type="EMBL" id="ARJ56391.1"/>
    </source>
</evidence>
<keyword evidence="2" id="KW-0808">Transferase</keyword>
<dbReference type="STRING" id="1121267.CCUN_0773"/>
<dbReference type="InterPro" id="IPR043148">
    <property type="entry name" value="TagF_C"/>
</dbReference>
<dbReference type="eggNOG" id="COG1887">
    <property type="taxonomic scope" value="Bacteria"/>
</dbReference>
<dbReference type="SUPFAM" id="SSF53756">
    <property type="entry name" value="UDP-Glycosyltransferase/glycogen phosphorylase"/>
    <property type="match status" value="1"/>
</dbReference>
<gene>
    <name evidence="2" type="ORF">CCUN_0773</name>
</gene>
<dbReference type="Proteomes" id="UP000192902">
    <property type="component" value="Chromosome"/>
</dbReference>
<name>A0A1W6BWE5_9BACT</name>
<reference evidence="2 3" key="1">
    <citation type="submission" date="2017-04" db="EMBL/GenBank/DDBJ databases">
        <title>Complete genome sequence of the Campylobacter cuniculorum type strain LMG24588.</title>
        <authorList>
            <person name="Miller W.G."/>
            <person name="Yee E."/>
            <person name="Revez J."/>
            <person name="Bono J.L."/>
            <person name="Rossi M."/>
        </authorList>
    </citation>
    <scope>NUCLEOTIDE SEQUENCE [LARGE SCALE GENOMIC DNA]</scope>
    <source>
        <strain evidence="2 3">LMG 24588</strain>
    </source>
</reference>
<dbReference type="InterPro" id="IPR007554">
    <property type="entry name" value="Glycerophosphate_synth"/>
</dbReference>
<dbReference type="SUPFAM" id="SSF53448">
    <property type="entry name" value="Nucleotide-diphospho-sugar transferases"/>
    <property type="match status" value="1"/>
</dbReference>
<dbReference type="Pfam" id="PF04464">
    <property type="entry name" value="Glyphos_transf"/>
    <property type="match status" value="1"/>
</dbReference>
<dbReference type="InterPro" id="IPR001173">
    <property type="entry name" value="Glyco_trans_2-like"/>
</dbReference>
<dbReference type="InterPro" id="IPR029044">
    <property type="entry name" value="Nucleotide-diphossugar_trans"/>
</dbReference>